<evidence type="ECO:0000313" key="2">
    <source>
        <dbReference type="Proteomes" id="UP000242415"/>
    </source>
</evidence>
<organism evidence="1 2">
    <name type="scientific">Micromonospora pattaloongensis</name>
    <dbReference type="NCBI Taxonomy" id="405436"/>
    <lineage>
        <taxon>Bacteria</taxon>
        <taxon>Bacillati</taxon>
        <taxon>Actinomycetota</taxon>
        <taxon>Actinomycetes</taxon>
        <taxon>Micromonosporales</taxon>
        <taxon>Micromonosporaceae</taxon>
        <taxon>Micromonospora</taxon>
    </lineage>
</organism>
<dbReference type="InterPro" id="IPR029044">
    <property type="entry name" value="Nucleotide-diphossugar_trans"/>
</dbReference>
<sequence>MIDATGRTRSTWRVLAGTTSMPGRRGRAGFAPVTRWAAATPLVPPTGAAGRLGHVHLGCGSISWLRRLLAEPAGAARARRVTLRVGDWRPPRAGWSGRLGPLPGLRRHRVSLPRSGGTAVIEVRLADAVPLREVLSAALAVLAPVRPLPAAARPDAVGLRVVDRTPAVRFDTAVANPIGRPRPYGRALRPGRLRPAAGAGPAWQLTVPGAGPGGAEQVLSAGALDGTPLTVEQLLPLRTVATVQCRGLPAAAPAAVATLLTQLAATGAVLAVPELPPAVGDRLATPLRALVGAPLPRPGADPLELELRSVRQRRAALRGHGAPFAPPRATAGGVPGSAAPPPVSAILVTRRPQHIAEAVRRIAAQTYPELEIVLCPHGMELDARLRARLAGCGRPLTIVEAPGACSFGEAMAAATARARGSLITKVDDDDGYGPEHVWDLVLAREYSGATLVGKAAEFVHLQPLGVTVRRLASGPETYGPPVAGGTMLIGRGDLEGVGGWRPVPRSVDRGLMDRVSRSGGLVYRTHPLGYLYERRADGHTWDAGLDYFLWRSGQQWDGYPPYAEFGVGSASG</sequence>
<keyword evidence="2" id="KW-1185">Reference proteome</keyword>
<evidence type="ECO:0000313" key="1">
    <source>
        <dbReference type="EMBL" id="SDZ38277.1"/>
    </source>
</evidence>
<dbReference type="EMBL" id="FNPH01000012">
    <property type="protein sequence ID" value="SDZ38277.1"/>
    <property type="molecule type" value="Genomic_DNA"/>
</dbReference>
<dbReference type="STRING" id="405436.SAMN05444365_11245"/>
<dbReference type="Gene3D" id="3.90.550.10">
    <property type="entry name" value="Spore Coat Polysaccharide Biosynthesis Protein SpsA, Chain A"/>
    <property type="match status" value="1"/>
</dbReference>
<accession>A0A1H3SKL3</accession>
<dbReference type="OrthoDB" id="6713581at2"/>
<dbReference type="AlphaFoldDB" id="A0A1H3SKL3"/>
<dbReference type="RefSeq" id="WP_091561532.1">
    <property type="nucleotide sequence ID" value="NZ_FNPH01000012.1"/>
</dbReference>
<dbReference type="GO" id="GO:0016740">
    <property type="term" value="F:transferase activity"/>
    <property type="evidence" value="ECO:0007669"/>
    <property type="project" value="UniProtKB-KW"/>
</dbReference>
<gene>
    <name evidence="1" type="ORF">SAMN05444365_11245</name>
</gene>
<dbReference type="SUPFAM" id="SSF53448">
    <property type="entry name" value="Nucleotide-diphospho-sugar transferases"/>
    <property type="match status" value="1"/>
</dbReference>
<keyword evidence="1" id="KW-0808">Transferase</keyword>
<protein>
    <submittedName>
        <fullName evidence="1">Glycosyltransferase involved in cell wall bisynthesis</fullName>
    </submittedName>
</protein>
<dbReference type="Proteomes" id="UP000242415">
    <property type="component" value="Unassembled WGS sequence"/>
</dbReference>
<name>A0A1H3SKL3_9ACTN</name>
<reference evidence="2" key="1">
    <citation type="submission" date="2016-10" db="EMBL/GenBank/DDBJ databases">
        <authorList>
            <person name="Varghese N."/>
            <person name="Submissions S."/>
        </authorList>
    </citation>
    <scope>NUCLEOTIDE SEQUENCE [LARGE SCALE GENOMIC DNA]</scope>
    <source>
        <strain evidence="2">DSM 45245</strain>
    </source>
</reference>
<proteinExistence type="predicted"/>